<gene>
    <name evidence="3" type="ORF">FOVG_10170</name>
</gene>
<feature type="coiled-coil region" evidence="1">
    <location>
        <begin position="107"/>
        <end position="148"/>
    </location>
</feature>
<name>W9P7P0_FUSOX</name>
<feature type="region of interest" description="Disordered" evidence="2">
    <location>
        <begin position="22"/>
        <end position="56"/>
    </location>
</feature>
<accession>W9P7P0</accession>
<evidence type="ECO:0000256" key="1">
    <source>
        <dbReference type="SAM" id="Coils"/>
    </source>
</evidence>
<protein>
    <submittedName>
        <fullName evidence="3">Uncharacterized protein</fullName>
    </submittedName>
</protein>
<evidence type="ECO:0000313" key="3">
    <source>
        <dbReference type="EMBL" id="EXA38202.1"/>
    </source>
</evidence>
<keyword evidence="1" id="KW-0175">Coiled coil</keyword>
<dbReference type="EMBL" id="JH650974">
    <property type="protein sequence ID" value="EXA38202.1"/>
    <property type="molecule type" value="Genomic_DNA"/>
</dbReference>
<dbReference type="Proteomes" id="UP000030751">
    <property type="component" value="Unassembled WGS sequence"/>
</dbReference>
<evidence type="ECO:0000256" key="2">
    <source>
        <dbReference type="SAM" id="MobiDB-lite"/>
    </source>
</evidence>
<sequence length="186" mass="21250">MNFPPRRIHHRPVANHAIVERSGSVDDNDSDSHLETRYLSDGDDNHSDIGGTFDDGVEAGFEEFDLASRGSAEYPHHGSDVSETLPRQPPASPIYASHQDSRIISEISELRKENLELRESQQRLSRRVEEGQKRQNDMQARLDELSQRNPAPNVQQNDQQTTILFDEPVTTPENILDTPDLWWRLD</sequence>
<reference evidence="3" key="2">
    <citation type="submission" date="2012-05" db="EMBL/GenBank/DDBJ databases">
        <title>Annotation of the Genome Sequence of Fusarium oxysporum HDV247.</title>
        <authorList>
            <consortium name="The Broad Institute Genomics Platform"/>
            <person name="Ma L.-J."/>
            <person name="Corby-Kistler H."/>
            <person name="Broz K."/>
            <person name="Gale L.R."/>
            <person name="Jonkers W."/>
            <person name="O'Donnell K."/>
            <person name="Ploetz R."/>
            <person name="Steinberg C."/>
            <person name="Schwartz D.C."/>
            <person name="VanEtten H."/>
            <person name="Zhou S."/>
            <person name="Young S.K."/>
            <person name="Zeng Q."/>
            <person name="Gargeya S."/>
            <person name="Fitzgerald M."/>
            <person name="Abouelleil A."/>
            <person name="Alvarado L."/>
            <person name="Chapman S.B."/>
            <person name="Gainer-Dewar J."/>
            <person name="Goldberg J."/>
            <person name="Griggs A."/>
            <person name="Gujja S."/>
            <person name="Hansen M."/>
            <person name="Howarth C."/>
            <person name="Imamovic A."/>
            <person name="Ireland A."/>
            <person name="Larimer J."/>
            <person name="McCowan C."/>
            <person name="Murphy C."/>
            <person name="Pearson M."/>
            <person name="Poon T.W."/>
            <person name="Priest M."/>
            <person name="Roberts A."/>
            <person name="Saif S."/>
            <person name="Shea T."/>
            <person name="Sykes S."/>
            <person name="Wortman J."/>
            <person name="Nusbaum C."/>
            <person name="Birren B."/>
        </authorList>
    </citation>
    <scope>NUCLEOTIDE SEQUENCE</scope>
    <source>
        <strain evidence="3">HDV247</strain>
    </source>
</reference>
<dbReference type="OrthoDB" id="4754366at2759"/>
<proteinExistence type="predicted"/>
<feature type="region of interest" description="Disordered" evidence="2">
    <location>
        <begin position="71"/>
        <end position="99"/>
    </location>
</feature>
<reference evidence="3" key="1">
    <citation type="submission" date="2011-10" db="EMBL/GenBank/DDBJ databases">
        <title>The Genome Sequence of Fusarium oxysporum HDV247.</title>
        <authorList>
            <consortium name="The Broad Institute Genome Sequencing Platform"/>
            <person name="Ma L.-J."/>
            <person name="Gale L.R."/>
            <person name="Schwartz D.C."/>
            <person name="Zhou S."/>
            <person name="Corby-Kistler H."/>
            <person name="Young S.K."/>
            <person name="Zeng Q."/>
            <person name="Gargeya S."/>
            <person name="Fitzgerald M."/>
            <person name="Haas B."/>
            <person name="Abouelleil A."/>
            <person name="Alvarado L."/>
            <person name="Arachchi H.M."/>
            <person name="Berlin A."/>
            <person name="Brown A."/>
            <person name="Chapman S.B."/>
            <person name="Chen Z."/>
            <person name="Dunbar C."/>
            <person name="Freedman E."/>
            <person name="Gearin G."/>
            <person name="Goldberg J."/>
            <person name="Griggs A."/>
            <person name="Gujja S."/>
            <person name="Heiman D."/>
            <person name="Howarth C."/>
            <person name="Larson L."/>
            <person name="Lui A."/>
            <person name="MacDonald P.J.P."/>
            <person name="Montmayeur A."/>
            <person name="Murphy C."/>
            <person name="Neiman D."/>
            <person name="Pearson M."/>
            <person name="Priest M."/>
            <person name="Roberts A."/>
            <person name="Saif S."/>
            <person name="Shea T."/>
            <person name="Shenoy N."/>
            <person name="Sisk P."/>
            <person name="Stolte C."/>
            <person name="Sykes S."/>
            <person name="Wortman J."/>
            <person name="Nusbaum C."/>
            <person name="Birren B."/>
        </authorList>
    </citation>
    <scope>NUCLEOTIDE SEQUENCE [LARGE SCALE GENOMIC DNA]</scope>
    <source>
        <strain evidence="3">HDV247</strain>
    </source>
</reference>
<organism evidence="3">
    <name type="scientific">Fusarium oxysporum f. sp. pisi HDV247</name>
    <dbReference type="NCBI Taxonomy" id="1080344"/>
    <lineage>
        <taxon>Eukaryota</taxon>
        <taxon>Fungi</taxon>
        <taxon>Dikarya</taxon>
        <taxon>Ascomycota</taxon>
        <taxon>Pezizomycotina</taxon>
        <taxon>Sordariomycetes</taxon>
        <taxon>Hypocreomycetidae</taxon>
        <taxon>Hypocreales</taxon>
        <taxon>Nectriaceae</taxon>
        <taxon>Fusarium</taxon>
        <taxon>Fusarium oxysporum species complex</taxon>
    </lineage>
</organism>
<dbReference type="HOGENOM" id="CLU_1454478_0_0_1"/>
<feature type="compositionally biased region" description="Basic and acidic residues" evidence="2">
    <location>
        <begin position="30"/>
        <end position="47"/>
    </location>
</feature>
<dbReference type="AlphaFoldDB" id="W9P7P0"/>